<sequence length="89" mass="9863">MHEETYTGWLLWSRPPARLLDEIVVTDRDGATVTNRPLPYGTVGTRGWDITLRQLGFERLGGWMPATGGYVCRIQPTQPPPAGVLARTA</sequence>
<accession>A0A1H2FNL9</accession>
<dbReference type="RefSeq" id="WP_046768227.1">
    <property type="nucleotide sequence ID" value="NZ_KQ061225.1"/>
</dbReference>
<dbReference type="Proteomes" id="UP000182977">
    <property type="component" value="Chromosome I"/>
</dbReference>
<gene>
    <name evidence="1" type="ORF">SAMN04488563_0039</name>
</gene>
<name>A0A1H2FNL9_9ACTN</name>
<keyword evidence="2" id="KW-1185">Reference proteome</keyword>
<reference evidence="2" key="1">
    <citation type="submission" date="2016-10" db="EMBL/GenBank/DDBJ databases">
        <authorList>
            <person name="Varghese N."/>
            <person name="Submissions S."/>
        </authorList>
    </citation>
    <scope>NUCLEOTIDE SEQUENCE [LARGE SCALE GENOMIC DNA]</scope>
    <source>
        <strain evidence="2">DSM 45079</strain>
    </source>
</reference>
<protein>
    <submittedName>
        <fullName evidence="1">Uncharacterized protein</fullName>
    </submittedName>
</protein>
<organism evidence="1 2">
    <name type="scientific">Jiangella alkaliphila</name>
    <dbReference type="NCBI Taxonomy" id="419479"/>
    <lineage>
        <taxon>Bacteria</taxon>
        <taxon>Bacillati</taxon>
        <taxon>Actinomycetota</taxon>
        <taxon>Actinomycetes</taxon>
        <taxon>Jiangellales</taxon>
        <taxon>Jiangellaceae</taxon>
        <taxon>Jiangella</taxon>
    </lineage>
</organism>
<dbReference type="AlphaFoldDB" id="A0A1H2FNL9"/>
<dbReference type="OrthoDB" id="5188626at2"/>
<dbReference type="EMBL" id="LT629791">
    <property type="protein sequence ID" value="SDU08963.1"/>
    <property type="molecule type" value="Genomic_DNA"/>
</dbReference>
<proteinExistence type="predicted"/>
<evidence type="ECO:0000313" key="2">
    <source>
        <dbReference type="Proteomes" id="UP000182977"/>
    </source>
</evidence>
<evidence type="ECO:0000313" key="1">
    <source>
        <dbReference type="EMBL" id="SDU08963.1"/>
    </source>
</evidence>